<sequence>MGVTMTASSRKGKEPGVLSANKNAKDRKNHPKQRTMTMLPIQRLFNTCKDVFSRSSTNAIPSPREIARLKAVLDWISAEDLGLSPQMPYFQANGSAASRQLTYLHLYECERFSMCIFCLPPSAVIPLHDHPGMTVFSKILLGTLHIKSYDWVVDAPTSSSRSRRSIVNHTGAQPLGARLAKVKVDSNLTATCNTSILYPADGGNMHRFTAVTACAVLDVLAPPYSDADGRHCTYYSDHPFSRISVDGLCIPEDQRGGYAWLEEKEGPEEIDVVGARYQGPLFMEN</sequence>
<keyword evidence="5" id="KW-0560">Oxidoreductase</keyword>
<evidence type="ECO:0000256" key="2">
    <source>
        <dbReference type="ARBA" id="ARBA00006622"/>
    </source>
</evidence>
<dbReference type="CDD" id="cd20289">
    <property type="entry name" value="cupin_ADO"/>
    <property type="match status" value="1"/>
</dbReference>
<accession>A0AAN7KCF2</accession>
<gene>
    <name evidence="9" type="ORF">SAY87_029847</name>
</gene>
<dbReference type="Gene3D" id="2.60.120.10">
    <property type="entry name" value="Jelly Rolls"/>
    <property type="match status" value="1"/>
</dbReference>
<dbReference type="Proteomes" id="UP001345219">
    <property type="component" value="Chromosome 23"/>
</dbReference>
<dbReference type="InterPro" id="IPR014710">
    <property type="entry name" value="RmlC-like_jellyroll"/>
</dbReference>
<evidence type="ECO:0000256" key="3">
    <source>
        <dbReference type="ARBA" id="ARBA00013133"/>
    </source>
</evidence>
<evidence type="ECO:0000256" key="8">
    <source>
        <dbReference type="SAM" id="MobiDB-lite"/>
    </source>
</evidence>
<comment type="caution">
    <text evidence="9">The sequence shown here is derived from an EMBL/GenBank/DDBJ whole genome shotgun (WGS) entry which is preliminary data.</text>
</comment>
<dbReference type="Pfam" id="PF07847">
    <property type="entry name" value="PCO_ADO"/>
    <property type="match status" value="1"/>
</dbReference>
<keyword evidence="4" id="KW-0479">Metal-binding</keyword>
<evidence type="ECO:0000256" key="1">
    <source>
        <dbReference type="ARBA" id="ARBA00001954"/>
    </source>
</evidence>
<reference evidence="9 10" key="1">
    <citation type="journal article" date="2023" name="Hortic Res">
        <title>Pangenome of water caltrop reveals structural variations and asymmetric subgenome divergence after allopolyploidization.</title>
        <authorList>
            <person name="Zhang X."/>
            <person name="Chen Y."/>
            <person name="Wang L."/>
            <person name="Yuan Y."/>
            <person name="Fang M."/>
            <person name="Shi L."/>
            <person name="Lu R."/>
            <person name="Comes H.P."/>
            <person name="Ma Y."/>
            <person name="Chen Y."/>
            <person name="Huang G."/>
            <person name="Zhou Y."/>
            <person name="Zheng Z."/>
            <person name="Qiu Y."/>
        </authorList>
    </citation>
    <scope>NUCLEOTIDE SEQUENCE [LARGE SCALE GENOMIC DNA]</scope>
    <source>
        <tissue evidence="9">Roots</tissue>
    </source>
</reference>
<evidence type="ECO:0000256" key="5">
    <source>
        <dbReference type="ARBA" id="ARBA00023002"/>
    </source>
</evidence>
<dbReference type="EMBL" id="JAXIOK010000009">
    <property type="protein sequence ID" value="KAK4761963.1"/>
    <property type="molecule type" value="Genomic_DNA"/>
</dbReference>
<dbReference type="GO" id="GO:0017172">
    <property type="term" value="F:cysteine dioxygenase activity"/>
    <property type="evidence" value="ECO:0007669"/>
    <property type="project" value="UniProtKB-EC"/>
</dbReference>
<evidence type="ECO:0000313" key="9">
    <source>
        <dbReference type="EMBL" id="KAK4761963.1"/>
    </source>
</evidence>
<evidence type="ECO:0000256" key="7">
    <source>
        <dbReference type="ARBA" id="ARBA00024284"/>
    </source>
</evidence>
<proteinExistence type="inferred from homology"/>
<feature type="region of interest" description="Disordered" evidence="8">
    <location>
        <begin position="1"/>
        <end position="34"/>
    </location>
</feature>
<keyword evidence="6" id="KW-0408">Iron</keyword>
<protein>
    <recommendedName>
        <fullName evidence="3">cysteine dioxygenase</fullName>
        <ecNumber evidence="3">1.13.11.20</ecNumber>
    </recommendedName>
</protein>
<dbReference type="PANTHER" id="PTHR22966:SF1">
    <property type="entry name" value="PLANT CYSTEINE OXIDASE 1"/>
    <property type="match status" value="1"/>
</dbReference>
<dbReference type="EC" id="1.13.11.20" evidence="3"/>
<dbReference type="InterPro" id="IPR011051">
    <property type="entry name" value="RmlC_Cupin_sf"/>
</dbReference>
<dbReference type="InterPro" id="IPR012864">
    <property type="entry name" value="PCO/ADO"/>
</dbReference>
<comment type="catalytic activity">
    <reaction evidence="7">
        <text>L-cysteine + O2 = 3-sulfino-L-alanine + H(+)</text>
        <dbReference type="Rhea" id="RHEA:20441"/>
        <dbReference type="ChEBI" id="CHEBI:15378"/>
        <dbReference type="ChEBI" id="CHEBI:15379"/>
        <dbReference type="ChEBI" id="CHEBI:35235"/>
        <dbReference type="ChEBI" id="CHEBI:61085"/>
        <dbReference type="EC" id="1.13.11.20"/>
    </reaction>
    <physiologicalReaction direction="left-to-right" evidence="7">
        <dbReference type="Rhea" id="RHEA:20442"/>
    </physiologicalReaction>
</comment>
<dbReference type="AlphaFoldDB" id="A0AAN7KCF2"/>
<name>A0AAN7KCF2_9MYRT</name>
<dbReference type="GO" id="GO:0046872">
    <property type="term" value="F:metal ion binding"/>
    <property type="evidence" value="ECO:0007669"/>
    <property type="project" value="UniProtKB-KW"/>
</dbReference>
<organism evidence="9 10">
    <name type="scientific">Trapa incisa</name>
    <dbReference type="NCBI Taxonomy" id="236973"/>
    <lineage>
        <taxon>Eukaryota</taxon>
        <taxon>Viridiplantae</taxon>
        <taxon>Streptophyta</taxon>
        <taxon>Embryophyta</taxon>
        <taxon>Tracheophyta</taxon>
        <taxon>Spermatophyta</taxon>
        <taxon>Magnoliopsida</taxon>
        <taxon>eudicotyledons</taxon>
        <taxon>Gunneridae</taxon>
        <taxon>Pentapetalae</taxon>
        <taxon>rosids</taxon>
        <taxon>malvids</taxon>
        <taxon>Myrtales</taxon>
        <taxon>Lythraceae</taxon>
        <taxon>Trapa</taxon>
    </lineage>
</organism>
<evidence type="ECO:0000256" key="6">
    <source>
        <dbReference type="ARBA" id="ARBA00023004"/>
    </source>
</evidence>
<dbReference type="SUPFAM" id="SSF51182">
    <property type="entry name" value="RmlC-like cupins"/>
    <property type="match status" value="1"/>
</dbReference>
<evidence type="ECO:0000313" key="10">
    <source>
        <dbReference type="Proteomes" id="UP001345219"/>
    </source>
</evidence>
<comment type="cofactor">
    <cofactor evidence="1">
        <name>Fe(2+)</name>
        <dbReference type="ChEBI" id="CHEBI:29033"/>
    </cofactor>
</comment>
<keyword evidence="10" id="KW-1185">Reference proteome</keyword>
<dbReference type="GO" id="GO:0070483">
    <property type="term" value="P:detection of hypoxia"/>
    <property type="evidence" value="ECO:0007669"/>
    <property type="project" value="UniProtKB-ARBA"/>
</dbReference>
<dbReference type="PANTHER" id="PTHR22966">
    <property type="entry name" value="2-AMINOETHANETHIOL DIOXYGENASE"/>
    <property type="match status" value="1"/>
</dbReference>
<comment type="similarity">
    <text evidence="2">Belongs to the cysteine dioxygenase family.</text>
</comment>
<evidence type="ECO:0000256" key="4">
    <source>
        <dbReference type="ARBA" id="ARBA00022723"/>
    </source>
</evidence>